<reference evidence="2" key="1">
    <citation type="submission" date="2022-11" db="EMBL/GenBank/DDBJ databases">
        <authorList>
            <person name="Kikuchi T."/>
        </authorList>
    </citation>
    <scope>NUCLEOTIDE SEQUENCE</scope>
    <source>
        <strain evidence="2">PS1010</strain>
    </source>
</reference>
<dbReference type="Pfam" id="PF05912">
    <property type="entry name" value="DUF870"/>
    <property type="match status" value="1"/>
</dbReference>
<evidence type="ECO:0000256" key="1">
    <source>
        <dbReference type="SAM" id="SignalP"/>
    </source>
</evidence>
<gene>
    <name evidence="2" type="ORF">CAMP_LOCUS9966</name>
</gene>
<feature type="signal peptide" evidence="1">
    <location>
        <begin position="1"/>
        <end position="16"/>
    </location>
</feature>
<name>A0A9P1IKY0_9PELO</name>
<protein>
    <submittedName>
        <fullName evidence="2">Uncharacterized protein</fullName>
    </submittedName>
</protein>
<organism evidence="2 3">
    <name type="scientific">Caenorhabditis angaria</name>
    <dbReference type="NCBI Taxonomy" id="860376"/>
    <lineage>
        <taxon>Eukaryota</taxon>
        <taxon>Metazoa</taxon>
        <taxon>Ecdysozoa</taxon>
        <taxon>Nematoda</taxon>
        <taxon>Chromadorea</taxon>
        <taxon>Rhabditida</taxon>
        <taxon>Rhabditina</taxon>
        <taxon>Rhabditomorpha</taxon>
        <taxon>Rhabditoidea</taxon>
        <taxon>Rhabditidae</taxon>
        <taxon>Peloderinae</taxon>
        <taxon>Caenorhabditis</taxon>
    </lineage>
</organism>
<sequence length="164" mass="18636">MLIKIVLLSFLAKTCSFHGGIKYLFADVDLHTTAVCQIVNSSWCVEVFYLEEDTSSYEGVGYIFRCFSPNYTPRFNSSNTFYGDGFFNGNLEIVVGYRHNCTSDGSIREYVALQEDVSVYAGEQKIEKITILNDEGEVGSNWNKDYFKGLKIIHWKTSLSITLE</sequence>
<comment type="caution">
    <text evidence="2">The sequence shown here is derived from an EMBL/GenBank/DDBJ whole genome shotgun (WGS) entry which is preliminary data.</text>
</comment>
<accession>A0A9P1IKY0</accession>
<evidence type="ECO:0000313" key="2">
    <source>
        <dbReference type="EMBL" id="CAI5447329.1"/>
    </source>
</evidence>
<dbReference type="InterPro" id="IPR008588">
    <property type="entry name" value="DUF870_CAE_spp"/>
</dbReference>
<keyword evidence="1" id="KW-0732">Signal</keyword>
<dbReference type="Proteomes" id="UP001152747">
    <property type="component" value="Unassembled WGS sequence"/>
</dbReference>
<feature type="chain" id="PRO_5040401548" evidence="1">
    <location>
        <begin position="17"/>
        <end position="164"/>
    </location>
</feature>
<dbReference type="AlphaFoldDB" id="A0A9P1IKY0"/>
<dbReference type="EMBL" id="CANHGI010000004">
    <property type="protein sequence ID" value="CAI5447329.1"/>
    <property type="molecule type" value="Genomic_DNA"/>
</dbReference>
<keyword evidence="3" id="KW-1185">Reference proteome</keyword>
<proteinExistence type="predicted"/>
<evidence type="ECO:0000313" key="3">
    <source>
        <dbReference type="Proteomes" id="UP001152747"/>
    </source>
</evidence>